<dbReference type="InterPro" id="IPR037523">
    <property type="entry name" value="VOC_core"/>
</dbReference>
<gene>
    <name evidence="2" type="ORF">G3T36_15100</name>
</gene>
<dbReference type="RefSeq" id="WP_163290632.1">
    <property type="nucleotide sequence ID" value="NZ_JAAGWY010000003.1"/>
</dbReference>
<dbReference type="InterPro" id="IPR029068">
    <property type="entry name" value="Glyas_Bleomycin-R_OHBP_Dase"/>
</dbReference>
<keyword evidence="3" id="KW-1185">Reference proteome</keyword>
<dbReference type="InterPro" id="IPR004360">
    <property type="entry name" value="Glyas_Fos-R_dOase_dom"/>
</dbReference>
<dbReference type="EMBL" id="JAAGWY010000003">
    <property type="protein sequence ID" value="NEN07189.1"/>
    <property type="molecule type" value="Genomic_DNA"/>
</dbReference>
<feature type="domain" description="VOC" evidence="1">
    <location>
        <begin position="4"/>
        <end position="119"/>
    </location>
</feature>
<sequence>MGTRIVRLTISVEELPRALALYEGVLGLIRRYAVEGLVMLATDSDVGGSGIEVLLHERIPATGDAGVAPSFTVADVDAATEAAVEAGATVIDEPADQEWGERQSVIRDADGHVLCLVAPL</sequence>
<dbReference type="Proteomes" id="UP000474967">
    <property type="component" value="Unassembled WGS sequence"/>
</dbReference>
<organism evidence="2 3">
    <name type="scientific">Leifsonia tongyongensis</name>
    <dbReference type="NCBI Taxonomy" id="1268043"/>
    <lineage>
        <taxon>Bacteria</taxon>
        <taxon>Bacillati</taxon>
        <taxon>Actinomycetota</taxon>
        <taxon>Actinomycetes</taxon>
        <taxon>Micrococcales</taxon>
        <taxon>Microbacteriaceae</taxon>
        <taxon>Leifsonia</taxon>
    </lineage>
</organism>
<reference evidence="2 3" key="1">
    <citation type="journal article" date="2014" name="J. Microbiol.">
        <title>Diaminobutyricibacter tongyongensis gen. nov., sp. nov. and Homoserinibacter gongjuensis gen. nov., sp. nov. belong to the family Microbacteriaceae.</title>
        <authorList>
            <person name="Kim S.J."/>
            <person name="Ahn J.H."/>
            <person name="Weon H.Y."/>
            <person name="Hamada M."/>
            <person name="Suzuki K."/>
            <person name="Kwon S.W."/>
        </authorList>
    </citation>
    <scope>NUCLEOTIDE SEQUENCE [LARGE SCALE GENOMIC DNA]</scope>
    <source>
        <strain evidence="2 3">NBRC 108724</strain>
    </source>
</reference>
<dbReference type="PANTHER" id="PTHR36503">
    <property type="entry name" value="BLR2520 PROTEIN"/>
    <property type="match status" value="1"/>
</dbReference>
<proteinExistence type="predicted"/>
<dbReference type="Gene3D" id="3.10.180.10">
    <property type="entry name" value="2,3-Dihydroxybiphenyl 1,2-Dioxygenase, domain 1"/>
    <property type="match status" value="1"/>
</dbReference>
<protein>
    <submittedName>
        <fullName evidence="2">VOC family protein</fullName>
    </submittedName>
</protein>
<dbReference type="SUPFAM" id="SSF54593">
    <property type="entry name" value="Glyoxalase/Bleomycin resistance protein/Dihydroxybiphenyl dioxygenase"/>
    <property type="match status" value="1"/>
</dbReference>
<dbReference type="Pfam" id="PF00903">
    <property type="entry name" value="Glyoxalase"/>
    <property type="match status" value="1"/>
</dbReference>
<accession>A0A6L9Y0J3</accession>
<evidence type="ECO:0000313" key="3">
    <source>
        <dbReference type="Proteomes" id="UP000474967"/>
    </source>
</evidence>
<dbReference type="PANTHER" id="PTHR36503:SF3">
    <property type="entry name" value="BLR0126 PROTEIN"/>
    <property type="match status" value="1"/>
</dbReference>
<dbReference type="PROSITE" id="PS51819">
    <property type="entry name" value="VOC"/>
    <property type="match status" value="1"/>
</dbReference>
<evidence type="ECO:0000313" key="2">
    <source>
        <dbReference type="EMBL" id="NEN07189.1"/>
    </source>
</evidence>
<comment type="caution">
    <text evidence="2">The sequence shown here is derived from an EMBL/GenBank/DDBJ whole genome shotgun (WGS) entry which is preliminary data.</text>
</comment>
<evidence type="ECO:0000259" key="1">
    <source>
        <dbReference type="PROSITE" id="PS51819"/>
    </source>
</evidence>
<name>A0A6L9Y0J3_9MICO</name>
<dbReference type="AlphaFoldDB" id="A0A6L9Y0J3"/>